<evidence type="ECO:0000313" key="1">
    <source>
        <dbReference type="EMBL" id="GIY16746.1"/>
    </source>
</evidence>
<comment type="caution">
    <text evidence="1">The sequence shown here is derived from an EMBL/GenBank/DDBJ whole genome shotgun (WGS) entry which is preliminary data.</text>
</comment>
<name>A0AAV4R7X3_CAEEX</name>
<reference evidence="1 2" key="1">
    <citation type="submission" date="2021-06" db="EMBL/GenBank/DDBJ databases">
        <title>Caerostris extrusa draft genome.</title>
        <authorList>
            <person name="Kono N."/>
            <person name="Arakawa K."/>
        </authorList>
    </citation>
    <scope>NUCLEOTIDE SEQUENCE [LARGE SCALE GENOMIC DNA]</scope>
</reference>
<sequence length="179" mass="19676">MSLGFPHLRKSFRSARVNARRADFTTRSLGGVRQLGMGLPTNRRTGDAPSRTRGWCPLVLLRGAPGGPRSGCVHNLMTLFSAGLLNRLAVGSMAFFFFLCCNNCVHLPLESYSTELKHSRNMMISPVVAERQKTHCLTGILAPTVSTGSSSNAKSRQNNKDGFQRCLVSVQAEMHLWPE</sequence>
<organism evidence="1 2">
    <name type="scientific">Caerostris extrusa</name>
    <name type="common">Bark spider</name>
    <name type="synonym">Caerostris bankana</name>
    <dbReference type="NCBI Taxonomy" id="172846"/>
    <lineage>
        <taxon>Eukaryota</taxon>
        <taxon>Metazoa</taxon>
        <taxon>Ecdysozoa</taxon>
        <taxon>Arthropoda</taxon>
        <taxon>Chelicerata</taxon>
        <taxon>Arachnida</taxon>
        <taxon>Araneae</taxon>
        <taxon>Araneomorphae</taxon>
        <taxon>Entelegynae</taxon>
        <taxon>Araneoidea</taxon>
        <taxon>Araneidae</taxon>
        <taxon>Caerostris</taxon>
    </lineage>
</organism>
<proteinExistence type="predicted"/>
<accession>A0AAV4R7X3</accession>
<protein>
    <submittedName>
        <fullName evidence="1">Uncharacterized protein</fullName>
    </submittedName>
</protein>
<keyword evidence="2" id="KW-1185">Reference proteome</keyword>
<dbReference type="AlphaFoldDB" id="A0AAV4R7X3"/>
<dbReference type="EMBL" id="BPLR01007408">
    <property type="protein sequence ID" value="GIY16746.1"/>
    <property type="molecule type" value="Genomic_DNA"/>
</dbReference>
<dbReference type="Proteomes" id="UP001054945">
    <property type="component" value="Unassembled WGS sequence"/>
</dbReference>
<evidence type="ECO:0000313" key="2">
    <source>
        <dbReference type="Proteomes" id="UP001054945"/>
    </source>
</evidence>
<gene>
    <name evidence="1" type="ORF">CEXT_541721</name>
</gene>